<keyword evidence="4" id="KW-0804">Transcription</keyword>
<evidence type="ECO:0000259" key="6">
    <source>
        <dbReference type="PROSITE" id="PS51755"/>
    </source>
</evidence>
<dbReference type="PROSITE" id="PS51755">
    <property type="entry name" value="OMPR_PHOB"/>
    <property type="match status" value="1"/>
</dbReference>
<evidence type="ECO:0000256" key="3">
    <source>
        <dbReference type="ARBA" id="ARBA00023125"/>
    </source>
</evidence>
<dbReference type="Gene3D" id="1.10.10.10">
    <property type="entry name" value="Winged helix-like DNA-binding domain superfamily/Winged helix DNA-binding domain"/>
    <property type="match status" value="1"/>
</dbReference>
<evidence type="ECO:0000256" key="1">
    <source>
        <dbReference type="ARBA" id="ARBA00005820"/>
    </source>
</evidence>
<dbReference type="InterPro" id="IPR051677">
    <property type="entry name" value="AfsR-DnrI-RedD_regulator"/>
</dbReference>
<keyword evidence="2" id="KW-0805">Transcription regulation</keyword>
<dbReference type="PANTHER" id="PTHR35807">
    <property type="entry name" value="TRANSCRIPTIONAL REGULATOR REDD-RELATED"/>
    <property type="match status" value="1"/>
</dbReference>
<evidence type="ECO:0000256" key="5">
    <source>
        <dbReference type="PROSITE-ProRule" id="PRU01091"/>
    </source>
</evidence>
<organism evidence="7 8">
    <name type="scientific">Actinoplanes sichuanensis</name>
    <dbReference type="NCBI Taxonomy" id="512349"/>
    <lineage>
        <taxon>Bacteria</taxon>
        <taxon>Bacillati</taxon>
        <taxon>Actinomycetota</taxon>
        <taxon>Actinomycetes</taxon>
        <taxon>Micromonosporales</taxon>
        <taxon>Micromonosporaceae</taxon>
        <taxon>Actinoplanes</taxon>
    </lineage>
</organism>
<evidence type="ECO:0000313" key="7">
    <source>
        <dbReference type="EMBL" id="MFD1366278.1"/>
    </source>
</evidence>
<dbReference type="Gene3D" id="1.25.40.10">
    <property type="entry name" value="Tetratricopeptide repeat domain"/>
    <property type="match status" value="1"/>
</dbReference>
<dbReference type="InterPro" id="IPR005158">
    <property type="entry name" value="BTAD"/>
</dbReference>
<name>A0ABW4A6Z7_9ACTN</name>
<proteinExistence type="inferred from homology"/>
<dbReference type="SMART" id="SM01043">
    <property type="entry name" value="BTAD"/>
    <property type="match status" value="1"/>
</dbReference>
<comment type="similarity">
    <text evidence="1">Belongs to the AfsR/DnrI/RedD regulatory family.</text>
</comment>
<accession>A0ABW4A6Z7</accession>
<dbReference type="InterPro" id="IPR011990">
    <property type="entry name" value="TPR-like_helical_dom_sf"/>
</dbReference>
<reference evidence="8" key="1">
    <citation type="journal article" date="2019" name="Int. J. Syst. Evol. Microbiol.">
        <title>The Global Catalogue of Microorganisms (GCM) 10K type strain sequencing project: providing services to taxonomists for standard genome sequencing and annotation.</title>
        <authorList>
            <consortium name="The Broad Institute Genomics Platform"/>
            <consortium name="The Broad Institute Genome Sequencing Center for Infectious Disease"/>
            <person name="Wu L."/>
            <person name="Ma J."/>
        </authorList>
    </citation>
    <scope>NUCLEOTIDE SEQUENCE [LARGE SCALE GENOMIC DNA]</scope>
    <source>
        <strain evidence="8">CCM 7526</strain>
    </source>
</reference>
<dbReference type="EMBL" id="JBHTMK010000017">
    <property type="protein sequence ID" value="MFD1366278.1"/>
    <property type="molecule type" value="Genomic_DNA"/>
</dbReference>
<dbReference type="InterPro" id="IPR001867">
    <property type="entry name" value="OmpR/PhoB-type_DNA-bd"/>
</dbReference>
<evidence type="ECO:0000256" key="4">
    <source>
        <dbReference type="ARBA" id="ARBA00023163"/>
    </source>
</evidence>
<dbReference type="SMART" id="SM00862">
    <property type="entry name" value="Trans_reg_C"/>
    <property type="match status" value="1"/>
</dbReference>
<evidence type="ECO:0000256" key="2">
    <source>
        <dbReference type="ARBA" id="ARBA00023015"/>
    </source>
</evidence>
<dbReference type="PANTHER" id="PTHR35807:SF1">
    <property type="entry name" value="TRANSCRIPTIONAL REGULATOR REDD"/>
    <property type="match status" value="1"/>
</dbReference>
<dbReference type="Proteomes" id="UP001597183">
    <property type="component" value="Unassembled WGS sequence"/>
</dbReference>
<dbReference type="SUPFAM" id="SSF48452">
    <property type="entry name" value="TPR-like"/>
    <property type="match status" value="1"/>
</dbReference>
<keyword evidence="3 5" id="KW-0238">DNA-binding</keyword>
<dbReference type="Pfam" id="PF03704">
    <property type="entry name" value="BTAD"/>
    <property type="match status" value="1"/>
</dbReference>
<dbReference type="RefSeq" id="WP_317795674.1">
    <property type="nucleotide sequence ID" value="NZ_AP028461.1"/>
</dbReference>
<protein>
    <submittedName>
        <fullName evidence="7">BTAD domain-containing putative transcriptional regulator</fullName>
    </submittedName>
</protein>
<dbReference type="CDD" id="cd15831">
    <property type="entry name" value="BTAD"/>
    <property type="match status" value="1"/>
</dbReference>
<dbReference type="InterPro" id="IPR036388">
    <property type="entry name" value="WH-like_DNA-bd_sf"/>
</dbReference>
<dbReference type="Pfam" id="PF00486">
    <property type="entry name" value="Trans_reg_C"/>
    <property type="match status" value="1"/>
</dbReference>
<comment type="caution">
    <text evidence="7">The sequence shown here is derived from an EMBL/GenBank/DDBJ whole genome shotgun (WGS) entry which is preliminary data.</text>
</comment>
<feature type="DNA-binding region" description="OmpR/PhoB-type" evidence="5">
    <location>
        <begin position="1"/>
        <end position="91"/>
    </location>
</feature>
<evidence type="ECO:0000313" key="8">
    <source>
        <dbReference type="Proteomes" id="UP001597183"/>
    </source>
</evidence>
<keyword evidence="8" id="KW-1185">Reference proteome</keyword>
<gene>
    <name evidence="7" type="ORF">ACFQ5G_13070</name>
</gene>
<feature type="domain" description="OmpR/PhoB-type" evidence="6">
    <location>
        <begin position="1"/>
        <end position="91"/>
    </location>
</feature>
<dbReference type="SUPFAM" id="SSF46894">
    <property type="entry name" value="C-terminal effector domain of the bipartite response regulators"/>
    <property type="match status" value="1"/>
</dbReference>
<sequence length="251" mass="27567">MMTFSLLGPVRAGRDGQDLPVGSPQQRTILAVLLLREGMVATVEDLSAALWGESRPRTAVSVLRTYVYRMRLRLGDDVDIRTYGDGYLLNVAPEAVDVRRFRRLTDQARHAMGRGEYEEAFRDLRAAIALDRGTPLAGAVGPFVEGQRHRLAEMVGTARLDLYAAGLALGRHGEAVADLTALAAEHPLWERVHELLMQALCQGGRQAEALLRYHALRGRLADALGIDPSPTLQHLYREILLSDRVAAGAGR</sequence>
<dbReference type="InterPro" id="IPR016032">
    <property type="entry name" value="Sig_transdc_resp-reg_C-effctor"/>
</dbReference>